<evidence type="ECO:0000259" key="3">
    <source>
        <dbReference type="Pfam" id="PF00171"/>
    </source>
</evidence>
<protein>
    <submittedName>
        <fullName evidence="4">Unannotated protein</fullName>
    </submittedName>
</protein>
<name>A0A6J6ULK5_9ZZZZ</name>
<dbReference type="EMBL" id="CAFBMG010000095">
    <property type="protein sequence ID" value="CAB4907179.1"/>
    <property type="molecule type" value="Genomic_DNA"/>
</dbReference>
<dbReference type="CDD" id="cd07139">
    <property type="entry name" value="ALDH_AldA-Rv0768"/>
    <property type="match status" value="1"/>
</dbReference>
<organism evidence="4">
    <name type="scientific">freshwater metagenome</name>
    <dbReference type="NCBI Taxonomy" id="449393"/>
    <lineage>
        <taxon>unclassified sequences</taxon>
        <taxon>metagenomes</taxon>
        <taxon>ecological metagenomes</taxon>
    </lineage>
</organism>
<dbReference type="EMBL" id="CAEZYU010000154">
    <property type="protein sequence ID" value="CAB4760841.1"/>
    <property type="molecule type" value="Genomic_DNA"/>
</dbReference>
<dbReference type="InterPro" id="IPR029510">
    <property type="entry name" value="Ald_DH_CS_GLU"/>
</dbReference>
<dbReference type="InterPro" id="IPR015590">
    <property type="entry name" value="Aldehyde_DH_dom"/>
</dbReference>
<dbReference type="Gene3D" id="3.40.605.10">
    <property type="entry name" value="Aldehyde Dehydrogenase, Chain A, domain 1"/>
    <property type="match status" value="1"/>
</dbReference>
<dbReference type="PROSITE" id="PS00687">
    <property type="entry name" value="ALDEHYDE_DEHYDR_GLU"/>
    <property type="match status" value="1"/>
</dbReference>
<comment type="similarity">
    <text evidence="1">Belongs to the aldehyde dehydrogenase family.</text>
</comment>
<accession>A0A6J6ULK5</accession>
<evidence type="ECO:0000313" key="5">
    <source>
        <dbReference type="EMBL" id="CAB4907179.1"/>
    </source>
</evidence>
<feature type="domain" description="Aldehyde dehydrogenase" evidence="3">
    <location>
        <begin position="13"/>
        <end position="475"/>
    </location>
</feature>
<dbReference type="Pfam" id="PF00171">
    <property type="entry name" value="Aldedh"/>
    <property type="match status" value="1"/>
</dbReference>
<dbReference type="InterPro" id="IPR016163">
    <property type="entry name" value="Ald_DH_C"/>
</dbReference>
<dbReference type="FunFam" id="3.40.309.10:FF:000009">
    <property type="entry name" value="Aldehyde dehydrogenase A"/>
    <property type="match status" value="1"/>
</dbReference>
<dbReference type="InterPro" id="IPR016162">
    <property type="entry name" value="Ald_DH_N"/>
</dbReference>
<gene>
    <name evidence="4" type="ORF">UFOPK2766_02201</name>
    <name evidence="5" type="ORF">UFOPK3519_01183</name>
</gene>
<dbReference type="PANTHER" id="PTHR42804:SF1">
    <property type="entry name" value="ALDEHYDE DEHYDROGENASE-RELATED"/>
    <property type="match status" value="1"/>
</dbReference>
<dbReference type="FunFam" id="3.40.605.10:FF:000007">
    <property type="entry name" value="NAD/NADP-dependent betaine aldehyde dehydrogenase"/>
    <property type="match status" value="1"/>
</dbReference>
<sequence length="487" mass="51307">MHNFEQLYIGGEWVNPTGSSRLEVINPATEELIGSTPEGSREDIDKAVVAARSALTTGEWAGMAAADRAEVMGRLLALLGEKADDLANLITAEVGCPLLFAHFGQVGAANMVLDYFTNLTREYEFEEVRQDMLGPALVRKEPIGVVGGIIPWNVPLFITMLKLGPTLASGSTMVLKPAPETPLSSFVLAELAHEAGLPAGVLNIVPAGREVGEHLVTHPDVDKISFTGSTVAGRKIGALCGELLRPCTLELGGKSAAIILDDVDLDAIIPELVSAATMNNGQACVGQTRILASRKRYAEVVDAVTEAMAALVPGDPSGNFDVTLGPLIAERQRDRVEGYIASGIAEGAKITTGGGRPEGLDKGWFVEATLFADVDNSMKIAQEEIFGPVVVAIPYEDQADAIEIANDSVYGLSGTVWTSDVENGIDVARSVRTGNYTVNGFGMAWGAPFGGFKQSGVGRELGPEGLGEFLASKTINLPAGTEPTLKY</sequence>
<evidence type="ECO:0000256" key="2">
    <source>
        <dbReference type="ARBA" id="ARBA00023002"/>
    </source>
</evidence>
<dbReference type="Gene3D" id="3.40.309.10">
    <property type="entry name" value="Aldehyde Dehydrogenase, Chain A, domain 2"/>
    <property type="match status" value="1"/>
</dbReference>
<dbReference type="GO" id="GO:0016620">
    <property type="term" value="F:oxidoreductase activity, acting on the aldehyde or oxo group of donors, NAD or NADP as acceptor"/>
    <property type="evidence" value="ECO:0007669"/>
    <property type="project" value="InterPro"/>
</dbReference>
<reference evidence="4" key="1">
    <citation type="submission" date="2020-05" db="EMBL/GenBank/DDBJ databases">
        <authorList>
            <person name="Chiriac C."/>
            <person name="Salcher M."/>
            <person name="Ghai R."/>
            <person name="Kavagutti S V."/>
        </authorList>
    </citation>
    <scope>NUCLEOTIDE SEQUENCE</scope>
</reference>
<dbReference type="AlphaFoldDB" id="A0A6J6ULK5"/>
<dbReference type="PANTHER" id="PTHR42804">
    <property type="entry name" value="ALDEHYDE DEHYDROGENASE"/>
    <property type="match status" value="1"/>
</dbReference>
<dbReference type="InterPro" id="IPR016161">
    <property type="entry name" value="Ald_DH/histidinol_DH"/>
</dbReference>
<dbReference type="SUPFAM" id="SSF53720">
    <property type="entry name" value="ALDH-like"/>
    <property type="match status" value="1"/>
</dbReference>
<keyword evidence="2" id="KW-0560">Oxidoreductase</keyword>
<evidence type="ECO:0000256" key="1">
    <source>
        <dbReference type="ARBA" id="ARBA00009986"/>
    </source>
</evidence>
<evidence type="ECO:0000313" key="4">
    <source>
        <dbReference type="EMBL" id="CAB4760841.1"/>
    </source>
</evidence>
<proteinExistence type="inferred from homology"/>